<reference evidence="1 4" key="1">
    <citation type="submission" date="2021-07" db="EMBL/GenBank/DDBJ databases">
        <title>Whole genome sequencing of carbapenem-resistant Pseudomonas spp. isolated in Japan.</title>
        <authorList>
            <person name="Suzuki M."/>
            <person name="Maehana S."/>
            <person name="Kitasato H."/>
        </authorList>
    </citation>
    <scope>NUCLEOTIDE SEQUENCE</scope>
    <source>
        <strain evidence="1">KAM435</strain>
        <strain evidence="2 4">KAM436</strain>
    </source>
</reference>
<dbReference type="EMBL" id="BPMS01000022">
    <property type="protein sequence ID" value="GIZ90278.1"/>
    <property type="molecule type" value="Genomic_DNA"/>
</dbReference>
<name>A0AA37CHJ4_AQUAC</name>
<evidence type="ECO:0000313" key="3">
    <source>
        <dbReference type="Proteomes" id="UP000887212"/>
    </source>
</evidence>
<evidence type="ECO:0000313" key="2">
    <source>
        <dbReference type="EMBL" id="GIZ94653.1"/>
    </source>
</evidence>
<sequence length="308" mass="34745">MFKLPNQPSPKADIHELADFAELLAWCKGTVSAREIIAYLGREDDNDNNVGCDDNDDENANELDEVMNELERRSQACNTGYPFLLELEGTVLKFSPPQDNQKQEIYLYLLLSTRLNMLKSKIHAGIDGTTLLEEIAARTLQFYLGKNRSKSMVFGTAMGNKFEEKVNRLCTELKEGGCFKNWDSAPVSANDDRLDAVAWVPFSDGTSNQIIVFGQCKTGTTWESQSTQLQPDAFIKRWTSERTFSLTPIRAYCISEAADRSRWQGITAYTGLLLDRCRLVDFCEDLEVGTLQRLRSWSEAAKATVNFS</sequence>
<organism evidence="1 3">
    <name type="scientific">Aquipseudomonas alcaligenes</name>
    <name type="common">Pseudomonas alcaligenes</name>
    <dbReference type="NCBI Taxonomy" id="43263"/>
    <lineage>
        <taxon>Bacteria</taxon>
        <taxon>Pseudomonadati</taxon>
        <taxon>Pseudomonadota</taxon>
        <taxon>Gammaproteobacteria</taxon>
        <taxon>Pseudomonadales</taxon>
        <taxon>Pseudomonadaceae</taxon>
        <taxon>Aquipseudomonas</taxon>
    </lineage>
</organism>
<dbReference type="RefSeq" id="WP_203787996.1">
    <property type="nucleotide sequence ID" value="NZ_AP024354.1"/>
</dbReference>
<dbReference type="Proteomes" id="UP000887212">
    <property type="component" value="Unassembled WGS sequence"/>
</dbReference>
<evidence type="ECO:0000313" key="4">
    <source>
        <dbReference type="Proteomes" id="UP000887228"/>
    </source>
</evidence>
<dbReference type="Proteomes" id="UP000887228">
    <property type="component" value="Unassembled WGS sequence"/>
</dbReference>
<dbReference type="AlphaFoldDB" id="A0AA37CHJ4"/>
<proteinExistence type="predicted"/>
<evidence type="ECO:0000313" key="1">
    <source>
        <dbReference type="EMBL" id="GIZ90278.1"/>
    </source>
</evidence>
<gene>
    <name evidence="1" type="ORF">KAM435_36050</name>
    <name evidence="2" type="ORF">KAM436_36210</name>
</gene>
<dbReference type="EMBL" id="BPMT01000021">
    <property type="protein sequence ID" value="GIZ94653.1"/>
    <property type="molecule type" value="Genomic_DNA"/>
</dbReference>
<protein>
    <submittedName>
        <fullName evidence="1">Uncharacterized protein</fullName>
    </submittedName>
</protein>
<comment type="caution">
    <text evidence="1">The sequence shown here is derived from an EMBL/GenBank/DDBJ whole genome shotgun (WGS) entry which is preliminary data.</text>
</comment>
<accession>A0AA37CHJ4</accession>